<evidence type="ECO:0000256" key="1">
    <source>
        <dbReference type="ARBA" id="ARBA00011073"/>
    </source>
</evidence>
<keyword evidence="2 6" id="KW-0645">Protease</keyword>
<dbReference type="PRINTS" id="PR00723">
    <property type="entry name" value="SUBTILISIN"/>
</dbReference>
<evidence type="ECO:0000256" key="4">
    <source>
        <dbReference type="ARBA" id="ARBA00022801"/>
    </source>
</evidence>
<evidence type="ECO:0000256" key="8">
    <source>
        <dbReference type="SAM" id="MobiDB-lite"/>
    </source>
</evidence>
<feature type="active site" description="Charge relay system" evidence="6">
    <location>
        <position position="325"/>
    </location>
</feature>
<dbReference type="InterPro" id="IPR050131">
    <property type="entry name" value="Peptidase_S8_subtilisin-like"/>
</dbReference>
<dbReference type="PROSITE" id="PS51257">
    <property type="entry name" value="PROKAR_LIPOPROTEIN"/>
    <property type="match status" value="1"/>
</dbReference>
<dbReference type="InterPro" id="IPR034061">
    <property type="entry name" value="Peptidases_S8_Autotransporter"/>
</dbReference>
<sequence length="795" mass="82880">MSNGRKIAIGTSIIFALATSACGGSGGGGGGGVVTSPPAAPVTPPASPTPPPPPPPPPTNFVTSEYNRSDGPSYHNALPAYQLGASGQGVIAAIIDSGIDPDSHEFTGRISPLSGDVTNGGRGISFDSDHGTRVARVLAAARDDRDTMGIAFNATILALRADTPGSCTTPEPGEDEATCSFSDTSIAEGINRAITAGARVINISLGGAGTANSALRNAVQRATQAGIVIVVSAGNEYDEDEPDYDINNPSPFAQALVAQGNGLVIISTSVNDERTISDFSNRAGTSQNVTLSALGDRICCVYENDAIKRTTENGQSFVFVYNGTSFSAPQISGAVALLAQYFPNLTGAQIVQLLLNNADDVGAAGTDNIYGRGILNIGRAFAPTGTTSIADTKIALPLDQGAGSTSGPMGDASSRDQSAESVVLDAYGRAYNVNIAHGLRADINQLKLTHALNISSKNITASAGPINIGFAIARDEIGAAALNPLKLSQDDAKISRILAGRISAKIAKDSRFTLAIRQEASTLALDLKSNEALGSFLVAPSILRDSGFFKQPLTATSISHDWRGISFTGFAENGYVAPTRNAEILRRISEIAPFSDGYNIAGLDIAGSVAGFDWHARASILNEEKSLLGARLSESLVNGGAQSMFADAQLGRQFAGGWSVSASSRFGWTRPNAGTTTLGSSMLKSNAFSLDVNKSGFITGGDLLSLRFAQPLRISSGTLSLNLPLSYDYSTRSAVFGLRDINLAPQGRELISELSWQSLFGPVYIGSNIYWRQQPGHFKNAPDDLGVAVRMNMDF</sequence>
<dbReference type="PROSITE" id="PS51892">
    <property type="entry name" value="SUBTILASE"/>
    <property type="match status" value="1"/>
</dbReference>
<evidence type="ECO:0000256" key="6">
    <source>
        <dbReference type="PROSITE-ProRule" id="PRU01240"/>
    </source>
</evidence>
<keyword evidence="3 9" id="KW-0732">Signal</keyword>
<dbReference type="InterPro" id="IPR023827">
    <property type="entry name" value="Peptidase_S8_Asp-AS"/>
</dbReference>
<dbReference type="PROSITE" id="PS00018">
    <property type="entry name" value="EF_HAND_1"/>
    <property type="match status" value="1"/>
</dbReference>
<dbReference type="Gene3D" id="3.40.50.200">
    <property type="entry name" value="Peptidase S8/S53 domain"/>
    <property type="match status" value="1"/>
</dbReference>
<dbReference type="RefSeq" id="WP_072558468.1">
    <property type="nucleotide sequence ID" value="NZ_CP018154.1"/>
</dbReference>
<dbReference type="CDD" id="cd04848">
    <property type="entry name" value="Peptidases_S8_Autotransporter_serine_protease_like"/>
    <property type="match status" value="1"/>
</dbReference>
<evidence type="ECO:0000256" key="2">
    <source>
        <dbReference type="ARBA" id="ARBA00022670"/>
    </source>
</evidence>
<dbReference type="OrthoDB" id="5405281at2"/>
<feature type="domain" description="Peptidase S8/S53" evidence="10">
    <location>
        <begin position="87"/>
        <end position="373"/>
    </location>
</feature>
<dbReference type="InterPro" id="IPR000209">
    <property type="entry name" value="Peptidase_S8/S53_dom"/>
</dbReference>
<dbReference type="Proteomes" id="UP000242561">
    <property type="component" value="Chromosome"/>
</dbReference>
<feature type="chain" id="PRO_5013154275" description="Peptidase S8/S53 domain-containing protein" evidence="9">
    <location>
        <begin position="24"/>
        <end position="795"/>
    </location>
</feature>
<evidence type="ECO:0000259" key="10">
    <source>
        <dbReference type="Pfam" id="PF00082"/>
    </source>
</evidence>
<dbReference type="GO" id="GO:0004252">
    <property type="term" value="F:serine-type endopeptidase activity"/>
    <property type="evidence" value="ECO:0007669"/>
    <property type="project" value="UniProtKB-UniRule"/>
</dbReference>
<dbReference type="PANTHER" id="PTHR43806:SF11">
    <property type="entry name" value="CEREVISIN-RELATED"/>
    <property type="match status" value="1"/>
</dbReference>
<evidence type="ECO:0000256" key="3">
    <source>
        <dbReference type="ARBA" id="ARBA00022729"/>
    </source>
</evidence>
<dbReference type="GO" id="GO:0006508">
    <property type="term" value="P:proteolysis"/>
    <property type="evidence" value="ECO:0007669"/>
    <property type="project" value="UniProtKB-KW"/>
</dbReference>
<protein>
    <recommendedName>
        <fullName evidence="10">Peptidase S8/S53 domain-containing protein</fullName>
    </recommendedName>
</protein>
<dbReference type="PROSITE" id="PS00138">
    <property type="entry name" value="SUBTILASE_SER"/>
    <property type="match status" value="1"/>
</dbReference>
<keyword evidence="12" id="KW-1185">Reference proteome</keyword>
<feature type="signal peptide" evidence="9">
    <location>
        <begin position="1"/>
        <end position="23"/>
    </location>
</feature>
<gene>
    <name evidence="11" type="ORF">LPB140_02090</name>
</gene>
<dbReference type="InterPro" id="IPR015500">
    <property type="entry name" value="Peptidase_S8_subtilisin-rel"/>
</dbReference>
<dbReference type="AlphaFoldDB" id="A0A1L3J9N3"/>
<keyword evidence="4 6" id="KW-0378">Hydrolase</keyword>
<dbReference type="SUPFAM" id="SSF52743">
    <property type="entry name" value="Subtilisin-like"/>
    <property type="match status" value="1"/>
</dbReference>
<feature type="active site" description="Charge relay system" evidence="6">
    <location>
        <position position="96"/>
    </location>
</feature>
<proteinExistence type="inferred from homology"/>
<dbReference type="InterPro" id="IPR023828">
    <property type="entry name" value="Peptidase_S8_Ser-AS"/>
</dbReference>
<comment type="similarity">
    <text evidence="1 6 7">Belongs to the peptidase S8 family.</text>
</comment>
<evidence type="ECO:0000256" key="5">
    <source>
        <dbReference type="ARBA" id="ARBA00022825"/>
    </source>
</evidence>
<dbReference type="InterPro" id="IPR036852">
    <property type="entry name" value="Peptidase_S8/S53_dom_sf"/>
</dbReference>
<reference evidence="11 12" key="1">
    <citation type="submission" date="2016-11" db="EMBL/GenBank/DDBJ databases">
        <title>Sphingorhabdus sp. LPB0140, isolated from marine environment.</title>
        <authorList>
            <person name="Kim E."/>
            <person name="Yi H."/>
        </authorList>
    </citation>
    <scope>NUCLEOTIDE SEQUENCE [LARGE SCALE GENOMIC DNA]</scope>
    <source>
        <strain evidence="11 12">LPB0140</strain>
    </source>
</reference>
<dbReference type="PANTHER" id="PTHR43806">
    <property type="entry name" value="PEPTIDASE S8"/>
    <property type="match status" value="1"/>
</dbReference>
<dbReference type="EMBL" id="CP018154">
    <property type="protein sequence ID" value="APG61821.1"/>
    <property type="molecule type" value="Genomic_DNA"/>
</dbReference>
<dbReference type="Pfam" id="PF00082">
    <property type="entry name" value="Peptidase_S8"/>
    <property type="match status" value="1"/>
</dbReference>
<dbReference type="KEGG" id="sphl:LPB140_02090"/>
<feature type="active site" description="Charge relay system" evidence="6">
    <location>
        <position position="130"/>
    </location>
</feature>
<feature type="region of interest" description="Disordered" evidence="8">
    <location>
        <begin position="26"/>
        <end position="59"/>
    </location>
</feature>
<accession>A0A1L3J9N3</accession>
<evidence type="ECO:0000313" key="12">
    <source>
        <dbReference type="Proteomes" id="UP000242561"/>
    </source>
</evidence>
<name>A0A1L3J9N3_9SPHN</name>
<evidence type="ECO:0000256" key="7">
    <source>
        <dbReference type="RuleBase" id="RU003355"/>
    </source>
</evidence>
<dbReference type="InterPro" id="IPR018247">
    <property type="entry name" value="EF_Hand_1_Ca_BS"/>
</dbReference>
<evidence type="ECO:0000313" key="11">
    <source>
        <dbReference type="EMBL" id="APG61821.1"/>
    </source>
</evidence>
<feature type="compositionally biased region" description="Pro residues" evidence="8">
    <location>
        <begin position="38"/>
        <end position="59"/>
    </location>
</feature>
<keyword evidence="5 6" id="KW-0720">Serine protease</keyword>
<evidence type="ECO:0000256" key="9">
    <source>
        <dbReference type="SAM" id="SignalP"/>
    </source>
</evidence>
<organism evidence="11 12">
    <name type="scientific">Sphingorhabdus lutea</name>
    <dbReference type="NCBI Taxonomy" id="1913578"/>
    <lineage>
        <taxon>Bacteria</taxon>
        <taxon>Pseudomonadati</taxon>
        <taxon>Pseudomonadota</taxon>
        <taxon>Alphaproteobacteria</taxon>
        <taxon>Sphingomonadales</taxon>
        <taxon>Sphingomonadaceae</taxon>
        <taxon>Sphingorhabdus</taxon>
    </lineage>
</organism>
<dbReference type="STRING" id="1913578.LPB140_02090"/>
<dbReference type="PROSITE" id="PS00136">
    <property type="entry name" value="SUBTILASE_ASP"/>
    <property type="match status" value="1"/>
</dbReference>